<dbReference type="InterPro" id="IPR054030">
    <property type="entry name" value="Gp5_Vgr_C"/>
</dbReference>
<dbReference type="NCBIfam" id="TIGR03361">
    <property type="entry name" value="VI_Rhs_Vgr"/>
    <property type="match status" value="1"/>
</dbReference>
<dbReference type="InterPro" id="IPR006531">
    <property type="entry name" value="Gp5/Vgr_OB"/>
</dbReference>
<organism evidence="6 7">
    <name type="scientific">Sphingomonas rustica</name>
    <dbReference type="NCBI Taxonomy" id="3103142"/>
    <lineage>
        <taxon>Bacteria</taxon>
        <taxon>Pseudomonadati</taxon>
        <taxon>Pseudomonadota</taxon>
        <taxon>Alphaproteobacteria</taxon>
        <taxon>Sphingomonadales</taxon>
        <taxon>Sphingomonadaceae</taxon>
        <taxon>Sphingomonas</taxon>
    </lineage>
</organism>
<dbReference type="Pfam" id="PF22178">
    <property type="entry name" value="Gp5_trimer_C"/>
    <property type="match status" value="1"/>
</dbReference>
<keyword evidence="7" id="KW-1185">Reference proteome</keyword>
<dbReference type="Gene3D" id="2.30.110.50">
    <property type="match status" value="1"/>
</dbReference>
<sequence length="649" mass="71801">MSIDLGDENVLLERIDSLESLSTPFTITIDIFAPLEIDLQPHLGKPCGLKVLEDGELLRHFHGLVVSGEYIDESPTGHRYRLVLKPWSFFLAQNRTMAIFQDLNAQEIINQVLQNAGISDFEFKLSAAPRPRSYCVQYQESDFAFVSRLMEEEGFYYFFHHTADKHVMTICDSPASHVAGKPASLTYSPTSVSVFSADSVERASGGKHHLQSWHERISTQAGSKVTVRDWDFRAPDRFVEAKFESEGQHERDDREVYIYPGRFYHESIGTGEIEKHGSERSETLLNGMRAQRRTFSGTSQAAGLECGAKVGVTQHPVGRMNGDYLITSAHHSIVAESYRSGPHTREAAFNVQFEAIPADTRFHPPQVTPRPMVQGLETAVVSGPSGEEIYTDKYGRVKVRFHWDRGQTPGEAATCWIRVSQTGGLGNVILPRVGHEVLVDFLGGDPDRPVVVGRVFNANHMPIYPLPENKTRALWRTKRYGPAGDYAGAKSLDSGAPGANEIRFEDKGGAEEIYVHAERDMNSRIRLNESHHVGLDQSVMIGQNRTESVLNDESVSIGNNQELKVTGQRQTKIGKDDILDVTQTLQVTAKTSIVLTVGNSKIQMQPDSILIKSTNIIITGTETITAGSPDTSVDGKTVLTLTGGVVKIN</sequence>
<gene>
    <name evidence="6" type="primary">tssI</name>
    <name evidence="6" type="ORF">TPR58_20000</name>
</gene>
<comment type="caution">
    <text evidence="6">The sequence shown here is derived from an EMBL/GenBank/DDBJ whole genome shotgun (WGS) entry which is preliminary data.</text>
</comment>
<comment type="subcellular location">
    <subcellularLocation>
        <location evidence="1">Secreted</location>
    </subcellularLocation>
</comment>
<dbReference type="RefSeq" id="WP_346248516.1">
    <property type="nucleotide sequence ID" value="NZ_JBDIZK010000014.1"/>
</dbReference>
<evidence type="ECO:0000259" key="4">
    <source>
        <dbReference type="Pfam" id="PF04717"/>
    </source>
</evidence>
<name>A0ABV0BD66_9SPHN</name>
<dbReference type="Gene3D" id="3.55.50.10">
    <property type="entry name" value="Baseplate protein-like domains"/>
    <property type="match status" value="1"/>
</dbReference>
<dbReference type="SUPFAM" id="SSF69255">
    <property type="entry name" value="gp5 N-terminal domain-like"/>
    <property type="match status" value="1"/>
</dbReference>
<evidence type="ECO:0000313" key="7">
    <source>
        <dbReference type="Proteomes" id="UP001427805"/>
    </source>
</evidence>
<evidence type="ECO:0000256" key="2">
    <source>
        <dbReference type="ARBA" id="ARBA00005558"/>
    </source>
</evidence>
<evidence type="ECO:0000259" key="5">
    <source>
        <dbReference type="Pfam" id="PF22178"/>
    </source>
</evidence>
<proteinExistence type="inferred from homology"/>
<feature type="domain" description="Gp5/Type VI secretion system Vgr C-terminal trimerisation" evidence="5">
    <location>
        <begin position="492"/>
        <end position="591"/>
    </location>
</feature>
<evidence type="ECO:0000256" key="1">
    <source>
        <dbReference type="ARBA" id="ARBA00004613"/>
    </source>
</evidence>
<dbReference type="Gene3D" id="2.40.50.230">
    <property type="entry name" value="Gp5 N-terminal domain"/>
    <property type="match status" value="1"/>
</dbReference>
<dbReference type="InterPro" id="IPR050708">
    <property type="entry name" value="T6SS_VgrG/RHS"/>
</dbReference>
<reference evidence="6 7" key="1">
    <citation type="submission" date="2024-05" db="EMBL/GenBank/DDBJ databases">
        <title>Sphingomonas sp. HF-S3 16S ribosomal RNA gene Genome sequencing and assembly.</title>
        <authorList>
            <person name="Lee H."/>
        </authorList>
    </citation>
    <scope>NUCLEOTIDE SEQUENCE [LARGE SCALE GENOMIC DNA]</scope>
    <source>
        <strain evidence="6 7">HF-S3</strain>
    </source>
</reference>
<dbReference type="PANTHER" id="PTHR32305:SF15">
    <property type="entry name" value="PROTEIN RHSA-RELATED"/>
    <property type="match status" value="1"/>
</dbReference>
<dbReference type="Pfam" id="PF04717">
    <property type="entry name" value="Phage_base_V"/>
    <property type="match status" value="1"/>
</dbReference>
<dbReference type="PANTHER" id="PTHR32305">
    <property type="match status" value="1"/>
</dbReference>
<dbReference type="Gene3D" id="4.10.220.110">
    <property type="match status" value="1"/>
</dbReference>
<accession>A0ABV0BD66</accession>
<dbReference type="InterPro" id="IPR017847">
    <property type="entry name" value="T6SS_RhsGE_Vgr_subset"/>
</dbReference>
<evidence type="ECO:0000256" key="3">
    <source>
        <dbReference type="ARBA" id="ARBA00022525"/>
    </source>
</evidence>
<protein>
    <submittedName>
        <fullName evidence="6">Type VI secretion system tip protein TssI/VgrG</fullName>
    </submittedName>
</protein>
<dbReference type="Pfam" id="PF05954">
    <property type="entry name" value="Phage_GPD"/>
    <property type="match status" value="1"/>
</dbReference>
<dbReference type="EMBL" id="JBDIZK010000014">
    <property type="protein sequence ID" value="MEN3749469.1"/>
    <property type="molecule type" value="Genomic_DNA"/>
</dbReference>
<dbReference type="InterPro" id="IPR037026">
    <property type="entry name" value="Vgr_OB-fold_dom_sf"/>
</dbReference>
<dbReference type="SUPFAM" id="SSF69349">
    <property type="entry name" value="Phage fibre proteins"/>
    <property type="match status" value="1"/>
</dbReference>
<evidence type="ECO:0000313" key="6">
    <source>
        <dbReference type="EMBL" id="MEN3749469.1"/>
    </source>
</evidence>
<dbReference type="Proteomes" id="UP001427805">
    <property type="component" value="Unassembled WGS sequence"/>
</dbReference>
<dbReference type="NCBIfam" id="TIGR01646">
    <property type="entry name" value="vgr_GE"/>
    <property type="match status" value="1"/>
</dbReference>
<keyword evidence="3" id="KW-0964">Secreted</keyword>
<dbReference type="InterPro" id="IPR006533">
    <property type="entry name" value="T6SS_Vgr_RhsGE"/>
</dbReference>
<dbReference type="SUPFAM" id="SSF69279">
    <property type="entry name" value="Phage tail proteins"/>
    <property type="match status" value="2"/>
</dbReference>
<comment type="similarity">
    <text evidence="2">Belongs to the VgrG protein family.</text>
</comment>
<feature type="domain" description="Gp5/Type VI secretion system Vgr protein OB-fold" evidence="4">
    <location>
        <begin position="391"/>
        <end position="456"/>
    </location>
</feature>